<reference evidence="2 3" key="1">
    <citation type="submission" date="2014-11" db="EMBL/GenBank/DDBJ databases">
        <title>Draft Genome Sequence of Brevibacterium linens AE038-8.</title>
        <authorList>
            <person name="Maizel D."/>
            <person name="Utturkar S.M."/>
            <person name="Brown S.D."/>
            <person name="Ferrero M."/>
            <person name="Rosen B.P."/>
        </authorList>
    </citation>
    <scope>NUCLEOTIDE SEQUENCE [LARGE SCALE GENOMIC DNA]</scope>
    <source>
        <strain evidence="2 3">AE038-8</strain>
    </source>
</reference>
<dbReference type="InterPro" id="IPR051021">
    <property type="entry name" value="Mito_Ser/Thr_phosphatase"/>
</dbReference>
<dbReference type="PANTHER" id="PTHR20935">
    <property type="entry name" value="PHOSPHOGLYCERATE MUTASE-RELATED"/>
    <property type="match status" value="1"/>
</dbReference>
<comment type="caution">
    <text evidence="2">The sequence shown here is derived from an EMBL/GenBank/DDBJ whole genome shotgun (WGS) entry which is preliminary data.</text>
</comment>
<dbReference type="InterPro" id="IPR029033">
    <property type="entry name" value="His_PPase_superfam"/>
</dbReference>
<dbReference type="STRING" id="1703.BLSMQ_0574"/>
<keyword evidence="1" id="KW-0378">Hydrolase</keyword>
<dbReference type="SMART" id="SM00855">
    <property type="entry name" value="PGAM"/>
    <property type="match status" value="1"/>
</dbReference>
<protein>
    <submittedName>
        <fullName evidence="2">Phosphoglycerate mutase</fullName>
    </submittedName>
</protein>
<organism evidence="2 3">
    <name type="scientific">Brevibacterium linens</name>
    <dbReference type="NCBI Taxonomy" id="1703"/>
    <lineage>
        <taxon>Bacteria</taxon>
        <taxon>Bacillati</taxon>
        <taxon>Actinomycetota</taxon>
        <taxon>Actinomycetes</taxon>
        <taxon>Micrococcales</taxon>
        <taxon>Brevibacteriaceae</taxon>
        <taxon>Brevibacterium</taxon>
    </lineage>
</organism>
<evidence type="ECO:0000256" key="1">
    <source>
        <dbReference type="ARBA" id="ARBA00022801"/>
    </source>
</evidence>
<dbReference type="OrthoDB" id="280692at2"/>
<dbReference type="PATRIC" id="fig|1703.6.peg.1641"/>
<dbReference type="EMBL" id="JTJZ01000018">
    <property type="protein sequence ID" value="KHS52777.1"/>
    <property type="molecule type" value="Genomic_DNA"/>
</dbReference>
<gene>
    <name evidence="2" type="ORF">AE0388_1760</name>
</gene>
<evidence type="ECO:0000313" key="3">
    <source>
        <dbReference type="Proteomes" id="UP000031488"/>
    </source>
</evidence>
<sequence length="217" mass="23912">MSVLYLVRHGQASFGTDDYDRLSDLGKEQSRITGRFLAAQGIEPDRIVHGEMLRQRQTAEGLLEGMGLSMDAHVDSGWNEYAAWELTGVLDDVDPRAKHDSKIFQGELERGAARWASGEHDEDYTETYKQFTSRVERALDDAVAAMESGQTTIVVSSAGAIAWTAARLIGGGFDQWMAFNRVTINTGITKIITGRGGTSLISFNDHGHQDPKDATYR</sequence>
<name>A0A0B9APN5_BRELN</name>
<dbReference type="Proteomes" id="UP000031488">
    <property type="component" value="Unassembled WGS sequence"/>
</dbReference>
<accession>A0A0B9APN5</accession>
<dbReference type="CDD" id="cd07067">
    <property type="entry name" value="HP_PGM_like"/>
    <property type="match status" value="1"/>
</dbReference>
<dbReference type="Pfam" id="PF00300">
    <property type="entry name" value="His_Phos_1"/>
    <property type="match status" value="1"/>
</dbReference>
<dbReference type="GO" id="GO:0016787">
    <property type="term" value="F:hydrolase activity"/>
    <property type="evidence" value="ECO:0007669"/>
    <property type="project" value="UniProtKB-KW"/>
</dbReference>
<dbReference type="SUPFAM" id="SSF53254">
    <property type="entry name" value="Phosphoglycerate mutase-like"/>
    <property type="match status" value="1"/>
</dbReference>
<dbReference type="InterPro" id="IPR013078">
    <property type="entry name" value="His_Pase_superF_clade-1"/>
</dbReference>
<evidence type="ECO:0000313" key="2">
    <source>
        <dbReference type="EMBL" id="KHS52777.1"/>
    </source>
</evidence>
<dbReference type="PANTHER" id="PTHR20935:SF0">
    <property type="entry name" value="SERINE_THREONINE-PROTEIN PHOSPHATASE PGAM5, MITOCHONDRIAL"/>
    <property type="match status" value="1"/>
</dbReference>
<dbReference type="AlphaFoldDB" id="A0A0B9APN5"/>
<dbReference type="RefSeq" id="WP_039209201.1">
    <property type="nucleotide sequence ID" value="NZ_JTJZ01000018.1"/>
</dbReference>
<proteinExistence type="predicted"/>
<dbReference type="Gene3D" id="3.40.50.1240">
    <property type="entry name" value="Phosphoglycerate mutase-like"/>
    <property type="match status" value="1"/>
</dbReference>
<keyword evidence="3" id="KW-1185">Reference proteome</keyword>